<feature type="domain" description="GB1/RHD3-type G" evidence="6">
    <location>
        <begin position="130"/>
        <end position="377"/>
    </location>
</feature>
<dbReference type="InterPro" id="IPR015894">
    <property type="entry name" value="Guanylate-bd_N"/>
</dbReference>
<accession>G0QQL2</accession>
<dbReference type="Pfam" id="PF02263">
    <property type="entry name" value="GBP"/>
    <property type="match status" value="1"/>
</dbReference>
<dbReference type="RefSeq" id="XP_004036482.1">
    <property type="nucleotide sequence ID" value="XM_004036434.1"/>
</dbReference>
<dbReference type="InParanoid" id="G0QQL2"/>
<evidence type="ECO:0000256" key="3">
    <source>
        <dbReference type="ARBA" id="ARBA00023134"/>
    </source>
</evidence>
<dbReference type="PANTHER" id="PTHR10751">
    <property type="entry name" value="GUANYLATE BINDING PROTEIN"/>
    <property type="match status" value="1"/>
</dbReference>
<dbReference type="SUPFAM" id="SSF48340">
    <property type="entry name" value="Interferon-induced guanylate-binding protein 1 (GBP1), C-terminal domain"/>
    <property type="match status" value="1"/>
</dbReference>
<keyword evidence="2" id="KW-0378">Hydrolase</keyword>
<keyword evidence="3" id="KW-0342">GTP-binding</keyword>
<dbReference type="Gene3D" id="3.40.50.300">
    <property type="entry name" value="P-loop containing nucleotide triphosphate hydrolases"/>
    <property type="match status" value="1"/>
</dbReference>
<evidence type="ECO:0000313" key="7">
    <source>
        <dbReference type="EMBL" id="EGR32496.1"/>
    </source>
</evidence>
<evidence type="ECO:0000256" key="2">
    <source>
        <dbReference type="ARBA" id="ARBA00022801"/>
    </source>
</evidence>
<dbReference type="Proteomes" id="UP000008983">
    <property type="component" value="Unassembled WGS sequence"/>
</dbReference>
<dbReference type="OMA" id="SHAGCES"/>
<keyword evidence="8" id="KW-1185">Reference proteome</keyword>
<keyword evidence="1" id="KW-0547">Nucleotide-binding</keyword>
<dbReference type="PROSITE" id="PS51715">
    <property type="entry name" value="G_GB1_RHD3"/>
    <property type="match status" value="1"/>
</dbReference>
<organism evidence="7 8">
    <name type="scientific">Ichthyophthirius multifiliis</name>
    <name type="common">White spot disease agent</name>
    <name type="synonym">Ich</name>
    <dbReference type="NCBI Taxonomy" id="5932"/>
    <lineage>
        <taxon>Eukaryota</taxon>
        <taxon>Sar</taxon>
        <taxon>Alveolata</taxon>
        <taxon>Ciliophora</taxon>
        <taxon>Intramacronucleata</taxon>
        <taxon>Oligohymenophorea</taxon>
        <taxon>Hymenostomatida</taxon>
        <taxon>Ophryoglenina</taxon>
        <taxon>Ichthyophthirius</taxon>
    </lineage>
</organism>
<gene>
    <name evidence="7" type="ORF">IMG5_080950</name>
</gene>
<feature type="non-terminal residue" evidence="7">
    <location>
        <position position="514"/>
    </location>
</feature>
<sequence>MYSAFQYTSQYNNFNPYESKRDKEIKQEEAFEIQFSESEYQEDNIYTDQKPNVQLYKNKDVQKQVNFYQEEDFENFPTQKQYNIEINQSNKILTSKDQVQQKAIQIIQYDKSNDSFLINNEALQILKLYEEPICFVAIAGKYRTGKSFLMNKLLNLKKQGVFFFFFIKIKIKKKFKVDPSTQSCTQGIWMWSHPVLHNNKQIFFIDTEGSTSIEGNKKYDVKIFCLALLMSSLFIYNSVGAIDEKSIQELQLTTQISKNIQCSNKLSENEQIISQYTPKFIWLLRDFVLEIVDNKNNQINPNTYLNNCLFDESSVSKQTTTSRKIREALLNFFKQRECITMVRPVNNEEDLQNLNNLPVEKLKPQFVQQLNTLKNKIFEMAQPKEIDGVVLNSNMFASLLQIYVQQINEKGGVPNIQNAWDNIMERECQKSYEECIQAYNDQKIKLNRNSTGDIILQFEKLKNQILNNFKQSCKAKNSNFYYQEYFEKLQIYIENQERELNQYNDQHADTQINK</sequence>
<dbReference type="InterPro" id="IPR030386">
    <property type="entry name" value="G_GB1_RHD3_dom"/>
</dbReference>
<proteinExistence type="inferred from homology"/>
<dbReference type="AlphaFoldDB" id="G0QQL2"/>
<dbReference type="GO" id="GO:0003924">
    <property type="term" value="F:GTPase activity"/>
    <property type="evidence" value="ECO:0007669"/>
    <property type="project" value="InterPro"/>
</dbReference>
<dbReference type="GeneID" id="14908656"/>
<dbReference type="eggNOG" id="KOG2037">
    <property type="taxonomic scope" value="Eukaryota"/>
</dbReference>
<dbReference type="InterPro" id="IPR036543">
    <property type="entry name" value="Guanylate-bd_C_sf"/>
</dbReference>
<evidence type="ECO:0000259" key="6">
    <source>
        <dbReference type="PROSITE" id="PS51715"/>
    </source>
</evidence>
<feature type="coiled-coil region" evidence="5">
    <location>
        <begin position="486"/>
        <end position="513"/>
    </location>
</feature>
<reference evidence="7 8" key="1">
    <citation type="submission" date="2011-07" db="EMBL/GenBank/DDBJ databases">
        <authorList>
            <person name="Coyne R."/>
            <person name="Brami D."/>
            <person name="Johnson J."/>
            <person name="Hostetler J."/>
            <person name="Hannick L."/>
            <person name="Clark T."/>
            <person name="Cassidy-Hanley D."/>
            <person name="Inman J."/>
        </authorList>
    </citation>
    <scope>NUCLEOTIDE SEQUENCE [LARGE SCALE GENOMIC DNA]</scope>
    <source>
        <strain evidence="7 8">G5</strain>
    </source>
</reference>
<evidence type="ECO:0000256" key="1">
    <source>
        <dbReference type="ARBA" id="ARBA00022741"/>
    </source>
</evidence>
<dbReference type="OrthoDB" id="2135133at2759"/>
<dbReference type="GO" id="GO:0005525">
    <property type="term" value="F:GTP binding"/>
    <property type="evidence" value="ECO:0007669"/>
    <property type="project" value="UniProtKB-KW"/>
</dbReference>
<name>G0QQL2_ICHMU</name>
<comment type="similarity">
    <text evidence="4">Belongs to the TRAFAC class dynamin-like GTPase superfamily. GB1/RHD3 GTPase family.</text>
</comment>
<protein>
    <recommendedName>
        <fullName evidence="6">GB1/RHD3-type G domain-containing protein</fullName>
    </recommendedName>
</protein>
<dbReference type="SUPFAM" id="SSF52540">
    <property type="entry name" value="P-loop containing nucleoside triphosphate hydrolases"/>
    <property type="match status" value="1"/>
</dbReference>
<dbReference type="EMBL" id="GL983655">
    <property type="protein sequence ID" value="EGR32496.1"/>
    <property type="molecule type" value="Genomic_DNA"/>
</dbReference>
<evidence type="ECO:0000256" key="4">
    <source>
        <dbReference type="PROSITE-ProRule" id="PRU01052"/>
    </source>
</evidence>
<dbReference type="Gene3D" id="1.20.1000.10">
    <property type="entry name" value="Guanylate-binding protein, C-terminal domain"/>
    <property type="match status" value="1"/>
</dbReference>
<evidence type="ECO:0000256" key="5">
    <source>
        <dbReference type="SAM" id="Coils"/>
    </source>
</evidence>
<evidence type="ECO:0000313" key="8">
    <source>
        <dbReference type="Proteomes" id="UP000008983"/>
    </source>
</evidence>
<keyword evidence="5" id="KW-0175">Coiled coil</keyword>
<dbReference type="InterPro" id="IPR027417">
    <property type="entry name" value="P-loop_NTPase"/>
</dbReference>